<dbReference type="EMBL" id="VCIW01000001">
    <property type="protein sequence ID" value="TLS54108.1"/>
    <property type="molecule type" value="Genomic_DNA"/>
</dbReference>
<evidence type="ECO:0000313" key="1">
    <source>
        <dbReference type="EMBL" id="TLS54108.1"/>
    </source>
</evidence>
<gene>
    <name evidence="1" type="ORF">FE782_01825</name>
</gene>
<proteinExistence type="predicted"/>
<reference evidence="1 2" key="1">
    <citation type="submission" date="2019-05" db="EMBL/GenBank/DDBJ databases">
        <authorList>
            <person name="Narsing Rao M.P."/>
            <person name="Li W.J."/>
        </authorList>
    </citation>
    <scope>NUCLEOTIDE SEQUENCE [LARGE SCALE GENOMIC DNA]</scope>
    <source>
        <strain evidence="1 2">SYSU_K30003</strain>
    </source>
</reference>
<evidence type="ECO:0000313" key="2">
    <source>
        <dbReference type="Proteomes" id="UP000309676"/>
    </source>
</evidence>
<dbReference type="Proteomes" id="UP000309676">
    <property type="component" value="Unassembled WGS sequence"/>
</dbReference>
<organism evidence="1 2">
    <name type="scientific">Paenibacillus antri</name>
    <dbReference type="NCBI Taxonomy" id="2582848"/>
    <lineage>
        <taxon>Bacteria</taxon>
        <taxon>Bacillati</taxon>
        <taxon>Bacillota</taxon>
        <taxon>Bacilli</taxon>
        <taxon>Bacillales</taxon>
        <taxon>Paenibacillaceae</taxon>
        <taxon>Paenibacillus</taxon>
    </lineage>
</organism>
<name>A0A5R9GKP9_9BACL</name>
<comment type="caution">
    <text evidence="1">The sequence shown here is derived from an EMBL/GenBank/DDBJ whole genome shotgun (WGS) entry which is preliminary data.</text>
</comment>
<dbReference type="AlphaFoldDB" id="A0A5R9GKP9"/>
<sequence>MMMKEAFMHYLQHEHIFPGEAPELLSYREISYNEIALPAQAPPPELQLDDLLNQAKASGTLGTYIRQLALSRDMLTYRAARFESGQISRDYWSRLLNDEVNASKEKLLRVAVLLQLSCEEAEEMLEKAGYSLSPTILRDVIVGYCLQRRIYDFAEIEETLADREVQSLFNDRKGA</sequence>
<keyword evidence="2" id="KW-1185">Reference proteome</keyword>
<accession>A0A5R9GKP9</accession>
<protein>
    <submittedName>
        <fullName evidence="1">Uncharacterized protein</fullName>
    </submittedName>
</protein>